<reference evidence="1" key="1">
    <citation type="submission" date="2022-09" db="EMBL/GenBank/DDBJ databases">
        <title>Complete Genomes of Fervidibacillus albus and Fervidibacillus halotolerans isolated from tidal flat sediments.</title>
        <authorList>
            <person name="Kwon K.K."/>
            <person name="Yang S.-H."/>
            <person name="Park M.J."/>
            <person name="Oh H.-M."/>
        </authorList>
    </citation>
    <scope>NUCLEOTIDE SEQUENCE</scope>
    <source>
        <strain evidence="1">MEBiC13591</strain>
    </source>
</reference>
<gene>
    <name evidence="1" type="ORF">OE104_03630</name>
</gene>
<dbReference type="Proteomes" id="UP001164718">
    <property type="component" value="Chromosome"/>
</dbReference>
<name>A0A9E8LVF9_9BACI</name>
<organism evidence="1 2">
    <name type="scientific">Fervidibacillus albus</name>
    <dbReference type="NCBI Taxonomy" id="2980026"/>
    <lineage>
        <taxon>Bacteria</taxon>
        <taxon>Bacillati</taxon>
        <taxon>Bacillota</taxon>
        <taxon>Bacilli</taxon>
        <taxon>Bacillales</taxon>
        <taxon>Bacillaceae</taxon>
        <taxon>Fervidibacillus</taxon>
    </lineage>
</organism>
<dbReference type="KEGG" id="faf:OE104_03630"/>
<proteinExistence type="predicted"/>
<dbReference type="RefSeq" id="WP_275418223.1">
    <property type="nucleotide sequence ID" value="NZ_CP106878.1"/>
</dbReference>
<dbReference type="EMBL" id="CP106878">
    <property type="protein sequence ID" value="WAA10433.1"/>
    <property type="molecule type" value="Genomic_DNA"/>
</dbReference>
<keyword evidence="2" id="KW-1185">Reference proteome</keyword>
<sequence>MAKQTAVSFRYYSSLKKYEFRLSGQEVLISRPFSERIHMTGYMTYFFFHPDGNVNKFGNLYIRIDEKTYRLFFSIGKGRFVIDDST</sequence>
<dbReference type="AlphaFoldDB" id="A0A9E8LVF9"/>
<evidence type="ECO:0000313" key="2">
    <source>
        <dbReference type="Proteomes" id="UP001164718"/>
    </source>
</evidence>
<protein>
    <submittedName>
        <fullName evidence="1">Uncharacterized protein</fullName>
    </submittedName>
</protein>
<evidence type="ECO:0000313" key="1">
    <source>
        <dbReference type="EMBL" id="WAA10433.1"/>
    </source>
</evidence>
<accession>A0A9E8LVF9</accession>